<name>S9PYM0_SCHOY</name>
<dbReference type="eggNOG" id="ENOG502QTWZ">
    <property type="taxonomic scope" value="Eukaryota"/>
</dbReference>
<dbReference type="InterPro" id="IPR029005">
    <property type="entry name" value="LIM-bd/SEUSS"/>
</dbReference>
<accession>S9PYM0</accession>
<organism evidence="2 3">
    <name type="scientific">Schizosaccharomyces octosporus (strain yFS286)</name>
    <name type="common">Fission yeast</name>
    <name type="synonym">Octosporomyces octosporus</name>
    <dbReference type="NCBI Taxonomy" id="483514"/>
    <lineage>
        <taxon>Eukaryota</taxon>
        <taxon>Fungi</taxon>
        <taxon>Dikarya</taxon>
        <taxon>Ascomycota</taxon>
        <taxon>Taphrinomycotina</taxon>
        <taxon>Schizosaccharomycetes</taxon>
        <taxon>Schizosaccharomycetales</taxon>
        <taxon>Schizosaccharomycetaceae</taxon>
        <taxon>Schizosaccharomyces</taxon>
    </lineage>
</organism>
<reference evidence="2 3" key="1">
    <citation type="journal article" date="2011" name="Science">
        <title>Comparative functional genomics of the fission yeasts.</title>
        <authorList>
            <person name="Rhind N."/>
            <person name="Chen Z."/>
            <person name="Yassour M."/>
            <person name="Thompson D.A."/>
            <person name="Haas B.J."/>
            <person name="Habib N."/>
            <person name="Wapinski I."/>
            <person name="Roy S."/>
            <person name="Lin M.F."/>
            <person name="Heiman D.I."/>
            <person name="Young S.K."/>
            <person name="Furuya K."/>
            <person name="Guo Y."/>
            <person name="Pidoux A."/>
            <person name="Chen H.M."/>
            <person name="Robbertse B."/>
            <person name="Goldberg J.M."/>
            <person name="Aoki K."/>
            <person name="Bayne E.H."/>
            <person name="Berlin A.M."/>
            <person name="Desjardins C.A."/>
            <person name="Dobbs E."/>
            <person name="Dukaj L."/>
            <person name="Fan L."/>
            <person name="FitzGerald M.G."/>
            <person name="French C."/>
            <person name="Gujja S."/>
            <person name="Hansen K."/>
            <person name="Keifenheim D."/>
            <person name="Levin J.Z."/>
            <person name="Mosher R.A."/>
            <person name="Mueller C.A."/>
            <person name="Pfiffner J."/>
            <person name="Priest M."/>
            <person name="Russ C."/>
            <person name="Smialowska A."/>
            <person name="Swoboda P."/>
            <person name="Sykes S.M."/>
            <person name="Vaughn M."/>
            <person name="Vengrova S."/>
            <person name="Yoder R."/>
            <person name="Zeng Q."/>
            <person name="Allshire R."/>
            <person name="Baulcombe D."/>
            <person name="Birren B.W."/>
            <person name="Brown W."/>
            <person name="Ekwall K."/>
            <person name="Kellis M."/>
            <person name="Leatherwood J."/>
            <person name="Levin H."/>
            <person name="Margalit H."/>
            <person name="Martienssen R."/>
            <person name="Nieduszynski C.A."/>
            <person name="Spatafora J.W."/>
            <person name="Friedman N."/>
            <person name="Dalgaard J.Z."/>
            <person name="Baumann P."/>
            <person name="Niki H."/>
            <person name="Regev A."/>
            <person name="Nusbaum C."/>
        </authorList>
    </citation>
    <scope>NUCLEOTIDE SEQUENCE [LARGE SCALE GENOMIC DNA]</scope>
    <source>
        <strain evidence="3">yFS286</strain>
    </source>
</reference>
<evidence type="ECO:0000256" key="1">
    <source>
        <dbReference type="SAM" id="MobiDB-lite"/>
    </source>
</evidence>
<dbReference type="OMA" id="DIGYWRR"/>
<feature type="region of interest" description="Disordered" evidence="1">
    <location>
        <begin position="182"/>
        <end position="217"/>
    </location>
</feature>
<evidence type="ECO:0000313" key="3">
    <source>
        <dbReference type="Proteomes" id="UP000016088"/>
    </source>
</evidence>
<feature type="compositionally biased region" description="Polar residues" evidence="1">
    <location>
        <begin position="281"/>
        <end position="304"/>
    </location>
</feature>
<feature type="compositionally biased region" description="Polar residues" evidence="1">
    <location>
        <begin position="370"/>
        <end position="383"/>
    </location>
</feature>
<evidence type="ECO:0000313" key="2">
    <source>
        <dbReference type="EMBL" id="EPX74176.1"/>
    </source>
</evidence>
<dbReference type="AlphaFoldDB" id="S9PYM0"/>
<dbReference type="VEuPathDB" id="FungiDB:SOCG_03388"/>
<proteinExistence type="predicted"/>
<feature type="compositionally biased region" description="Polar residues" evidence="1">
    <location>
        <begin position="332"/>
        <end position="341"/>
    </location>
</feature>
<dbReference type="Pfam" id="PF01803">
    <property type="entry name" value="LIM_bind"/>
    <property type="match status" value="1"/>
</dbReference>
<dbReference type="HOGENOM" id="CLU_706286_0_0_1"/>
<feature type="region of interest" description="Disordered" evidence="1">
    <location>
        <begin position="281"/>
        <end position="412"/>
    </location>
</feature>
<dbReference type="RefSeq" id="XP_013017330.1">
    <property type="nucleotide sequence ID" value="XM_013161876.1"/>
</dbReference>
<gene>
    <name evidence="2" type="ORF">SOCG_03388</name>
</gene>
<keyword evidence="3" id="KW-1185">Reference proteome</keyword>
<dbReference type="OrthoDB" id="774557at2759"/>
<dbReference type="GeneID" id="25032360"/>
<dbReference type="EMBL" id="KE503206">
    <property type="protein sequence ID" value="EPX74176.1"/>
    <property type="molecule type" value="Genomic_DNA"/>
</dbReference>
<sequence>MKSMGTNYASMMYNSGSNILGYGVLRLLQYNEQLSCGWENTMKEDIGYWRRFVHNFFTEKGTFRFNFEPNAQRTRESMQFELSYAALPRFFYLNYMGDMRRMSIVMGDTKEFAIPNNGYFVESSHASLVYQFANGIQVIVYGCLRAHFHRAPLLKLDSLEFSATNYSEYLLRELVNSASLAQQYQHEHRPGQENTSGFPSQGSEQAPPYPPYNLGNSAQLASTPVNEYGIEPRIMRFLEISETISGMRDLIAFTLAQRSGPASALQKFATALKQQQQMQKSSTAKIAIPNNPSLNNQAPPNNAEASIPLVPSVAQTAAGGPPPEYRVPNYPSHYNYNQSRPPMNADFDPSQFGNHYPYPNPQPAAPSMNPAYTLSSQKRSATMSPLREPGKQDVDPSFFHNGSFGPQKRAKV</sequence>
<dbReference type="Proteomes" id="UP000016088">
    <property type="component" value="Unassembled WGS sequence"/>
</dbReference>
<feature type="compositionally biased region" description="Polar residues" evidence="1">
    <location>
        <begin position="192"/>
        <end position="204"/>
    </location>
</feature>
<protein>
    <submittedName>
        <fullName evidence="2">Adhesion defective protein</fullName>
    </submittedName>
</protein>
<dbReference type="PANTHER" id="PTHR10378">
    <property type="entry name" value="LIM DOMAIN-BINDING PROTEIN"/>
    <property type="match status" value="1"/>
</dbReference>